<keyword evidence="3" id="KW-1185">Reference proteome</keyword>
<feature type="signal peptide" evidence="1">
    <location>
        <begin position="1"/>
        <end position="24"/>
    </location>
</feature>
<evidence type="ECO:0000313" key="3">
    <source>
        <dbReference type="Proteomes" id="UP000036449"/>
    </source>
</evidence>
<evidence type="ECO:0000256" key="1">
    <source>
        <dbReference type="SAM" id="SignalP"/>
    </source>
</evidence>
<dbReference type="RefSeq" id="WP_048448873.1">
    <property type="nucleotide sequence ID" value="NZ_LABZ01000005.1"/>
</dbReference>
<accession>A0A0J6TG47</accession>
<comment type="caution">
    <text evidence="2">The sequence shown here is derived from an EMBL/GenBank/DDBJ whole genome shotgun (WGS) entry which is preliminary data.</text>
</comment>
<feature type="chain" id="PRO_5005282437" evidence="1">
    <location>
        <begin position="25"/>
        <end position="125"/>
    </location>
</feature>
<dbReference type="PATRIC" id="fig|1187852.3.peg.5267"/>
<dbReference type="AlphaFoldDB" id="A0A0J6TG47"/>
<dbReference type="OrthoDB" id="7996083at2"/>
<gene>
    <name evidence="2" type="ORF">VQ03_00425</name>
</gene>
<name>A0A0J6TG47_9HYPH</name>
<reference evidence="2 3" key="1">
    <citation type="submission" date="2015-03" db="EMBL/GenBank/DDBJ databases">
        <title>Genome sequencing of Methylobacterium tarhaniae DSM 25844.</title>
        <authorList>
            <person name="Chaudhry V."/>
            <person name="Patil P.B."/>
        </authorList>
    </citation>
    <scope>NUCLEOTIDE SEQUENCE [LARGE SCALE GENOMIC DNA]</scope>
    <source>
        <strain evidence="2 3">DSM 25844</strain>
    </source>
</reference>
<organism evidence="2 3">
    <name type="scientific">Methylobacterium tarhaniae</name>
    <dbReference type="NCBI Taxonomy" id="1187852"/>
    <lineage>
        <taxon>Bacteria</taxon>
        <taxon>Pseudomonadati</taxon>
        <taxon>Pseudomonadota</taxon>
        <taxon>Alphaproteobacteria</taxon>
        <taxon>Hyphomicrobiales</taxon>
        <taxon>Methylobacteriaceae</taxon>
        <taxon>Methylobacterium</taxon>
    </lineage>
</organism>
<evidence type="ECO:0000313" key="2">
    <source>
        <dbReference type="EMBL" id="KMO44907.1"/>
    </source>
</evidence>
<dbReference type="EMBL" id="LABZ01000005">
    <property type="protein sequence ID" value="KMO44907.1"/>
    <property type="molecule type" value="Genomic_DNA"/>
</dbReference>
<dbReference type="Proteomes" id="UP000036449">
    <property type="component" value="Unassembled WGS sequence"/>
</dbReference>
<keyword evidence="1" id="KW-0732">Signal</keyword>
<proteinExistence type="predicted"/>
<protein>
    <submittedName>
        <fullName evidence="2">Uncharacterized protein</fullName>
    </submittedName>
</protein>
<sequence length="125" mass="13602">MRLAATSLALLVLAAGQIPGHAAAQSLPVDETTYVERSLNRDATLTVEHPPVARNPRGRRASRSAEIAGFCRDGGVIRRRGENGEIILRQRELCDSVAPRTLYPGQVDPRPAWPAERVVVVRTKG</sequence>